<dbReference type="Pfam" id="PF01522">
    <property type="entry name" value="Polysacc_deac_1"/>
    <property type="match status" value="1"/>
</dbReference>
<feature type="domain" description="NodB homology" evidence="3">
    <location>
        <begin position="67"/>
        <end position="228"/>
    </location>
</feature>
<reference evidence="4 5" key="1">
    <citation type="submission" date="2017-01" db="EMBL/GenBank/DDBJ databases">
        <title>Genome Analysis of Deinococcus marmoris KOPRI26562.</title>
        <authorList>
            <person name="Kim J.H."/>
            <person name="Oh H.-M."/>
        </authorList>
    </citation>
    <scope>NUCLEOTIDE SEQUENCE [LARGE SCALE GENOMIC DNA]</scope>
    <source>
        <strain evidence="4 5">KOPRI26562</strain>
    </source>
</reference>
<dbReference type="PANTHER" id="PTHR34216">
    <property type="match status" value="1"/>
</dbReference>
<dbReference type="GO" id="GO:0016810">
    <property type="term" value="F:hydrolase activity, acting on carbon-nitrogen (but not peptide) bonds"/>
    <property type="evidence" value="ECO:0007669"/>
    <property type="project" value="InterPro"/>
</dbReference>
<accession>A0A1U7NR32</accession>
<dbReference type="RefSeq" id="WP_075837077.1">
    <property type="nucleotide sequence ID" value="NZ_MSTI01000183.1"/>
</dbReference>
<evidence type="ECO:0000313" key="5">
    <source>
        <dbReference type="Proteomes" id="UP000186607"/>
    </source>
</evidence>
<dbReference type="CDD" id="cd10918">
    <property type="entry name" value="CE4_NodB_like_5s_6s"/>
    <property type="match status" value="1"/>
</dbReference>
<gene>
    <name evidence="4" type="ORF">BOO71_0015049</name>
</gene>
<dbReference type="GO" id="GO:0005576">
    <property type="term" value="C:extracellular region"/>
    <property type="evidence" value="ECO:0007669"/>
    <property type="project" value="UniProtKB-SubCell"/>
</dbReference>
<evidence type="ECO:0000256" key="1">
    <source>
        <dbReference type="ARBA" id="ARBA00004613"/>
    </source>
</evidence>
<sequence>MDQTWQRVRGRLQAGRTIRAVNFHNTPQSLEDNYRRQFEWYAQRYVSIGEDELTQWFETGGWTDERPGLILSFYNGYRNNFEVARPLLEEYGLRGWFFVPSGFVSVPVGEQADFAAAHHLSIVPEERARPGERLAMSWDEVRELRDRHVVASHTRTHAYLDSGANLASLHTEIVGSQRDFEAHLGHPVRSFAWLFGRAYEPGDTAAALLREAGYSFLFANTGIHRLPA</sequence>
<dbReference type="AlphaFoldDB" id="A0A1U7NR32"/>
<dbReference type="STRING" id="249408.BOO71_0015049"/>
<dbReference type="GO" id="GO:0005975">
    <property type="term" value="P:carbohydrate metabolic process"/>
    <property type="evidence" value="ECO:0007669"/>
    <property type="project" value="InterPro"/>
</dbReference>
<evidence type="ECO:0000256" key="2">
    <source>
        <dbReference type="ARBA" id="ARBA00022729"/>
    </source>
</evidence>
<dbReference type="PANTHER" id="PTHR34216:SF3">
    <property type="entry name" value="POLY-BETA-1,6-N-ACETYL-D-GLUCOSAMINE N-DEACETYLASE"/>
    <property type="match status" value="1"/>
</dbReference>
<comment type="caution">
    <text evidence="4">The sequence shown here is derived from an EMBL/GenBank/DDBJ whole genome shotgun (WGS) entry which is preliminary data.</text>
</comment>
<proteinExistence type="predicted"/>
<keyword evidence="5" id="KW-1185">Reference proteome</keyword>
<protein>
    <submittedName>
        <fullName evidence="4">Polysaccharide deacetylase family protein</fullName>
    </submittedName>
</protein>
<evidence type="ECO:0000259" key="3">
    <source>
        <dbReference type="PROSITE" id="PS51677"/>
    </source>
</evidence>
<dbReference type="OrthoDB" id="9778320at2"/>
<dbReference type="InterPro" id="IPR002509">
    <property type="entry name" value="NODB_dom"/>
</dbReference>
<organism evidence="4 5">
    <name type="scientific">Deinococcus marmoris</name>
    <dbReference type="NCBI Taxonomy" id="249408"/>
    <lineage>
        <taxon>Bacteria</taxon>
        <taxon>Thermotogati</taxon>
        <taxon>Deinococcota</taxon>
        <taxon>Deinococci</taxon>
        <taxon>Deinococcales</taxon>
        <taxon>Deinococcaceae</taxon>
        <taxon>Deinococcus</taxon>
    </lineage>
</organism>
<dbReference type="SUPFAM" id="SSF88713">
    <property type="entry name" value="Glycoside hydrolase/deacetylase"/>
    <property type="match status" value="1"/>
</dbReference>
<dbReference type="InterPro" id="IPR051398">
    <property type="entry name" value="Polysacch_Deacetylase"/>
</dbReference>
<dbReference type="PROSITE" id="PS51677">
    <property type="entry name" value="NODB"/>
    <property type="match status" value="1"/>
</dbReference>
<keyword evidence="2" id="KW-0732">Signal</keyword>
<dbReference type="Gene3D" id="3.20.20.370">
    <property type="entry name" value="Glycoside hydrolase/deacetylase"/>
    <property type="match status" value="1"/>
</dbReference>
<comment type="subcellular location">
    <subcellularLocation>
        <location evidence="1">Secreted</location>
    </subcellularLocation>
</comment>
<dbReference type="EMBL" id="MSTI01000183">
    <property type="protein sequence ID" value="OLV15383.1"/>
    <property type="molecule type" value="Genomic_DNA"/>
</dbReference>
<dbReference type="InterPro" id="IPR011330">
    <property type="entry name" value="Glyco_hydro/deAcase_b/a-brl"/>
</dbReference>
<evidence type="ECO:0000313" key="4">
    <source>
        <dbReference type="EMBL" id="OLV15383.1"/>
    </source>
</evidence>
<name>A0A1U7NR32_9DEIO</name>
<dbReference type="Proteomes" id="UP000186607">
    <property type="component" value="Unassembled WGS sequence"/>
</dbReference>